<evidence type="ECO:0000256" key="1">
    <source>
        <dbReference type="PROSITE-ProRule" id="PRU00042"/>
    </source>
</evidence>
<feature type="domain" description="Reverse transcriptase" evidence="4">
    <location>
        <begin position="444"/>
        <end position="723"/>
    </location>
</feature>
<dbReference type="Pfam" id="PF00078">
    <property type="entry name" value="RVT_1"/>
    <property type="match status" value="1"/>
</dbReference>
<dbReference type="Ensembl" id="ENSXCOT00000017591.1">
    <property type="protein sequence ID" value="ENSXCOP00000017370.1"/>
    <property type="gene ID" value="ENSXCOG00000013093.1"/>
</dbReference>
<reference evidence="5" key="2">
    <citation type="submission" date="2025-09" db="UniProtKB">
        <authorList>
            <consortium name="Ensembl"/>
        </authorList>
    </citation>
    <scope>IDENTIFICATION</scope>
</reference>
<dbReference type="InterPro" id="IPR013087">
    <property type="entry name" value="Znf_C2H2_type"/>
</dbReference>
<dbReference type="SMART" id="SM00355">
    <property type="entry name" value="ZnF_C2H2"/>
    <property type="match status" value="2"/>
</dbReference>
<dbReference type="InterPro" id="IPR043502">
    <property type="entry name" value="DNA/RNA_pol_sf"/>
</dbReference>
<keyword evidence="1" id="KW-0863">Zinc-finger</keyword>
<accession>A0A3B5M253</accession>
<feature type="region of interest" description="Disordered" evidence="2">
    <location>
        <begin position="214"/>
        <end position="238"/>
    </location>
</feature>
<feature type="domain" description="C2H2-type" evidence="3">
    <location>
        <begin position="154"/>
        <end position="182"/>
    </location>
</feature>
<protein>
    <recommendedName>
        <fullName evidence="7">Reverse transcriptase domain-containing protein</fullName>
    </recommendedName>
</protein>
<dbReference type="Proteomes" id="UP000261380">
    <property type="component" value="Unplaced"/>
</dbReference>
<dbReference type="SUPFAM" id="SSF56672">
    <property type="entry name" value="DNA/RNA polymerases"/>
    <property type="match status" value="1"/>
</dbReference>
<organism evidence="5 6">
    <name type="scientific">Xiphophorus couchianus</name>
    <name type="common">Monterrey platyfish</name>
    <dbReference type="NCBI Taxonomy" id="32473"/>
    <lineage>
        <taxon>Eukaryota</taxon>
        <taxon>Metazoa</taxon>
        <taxon>Chordata</taxon>
        <taxon>Craniata</taxon>
        <taxon>Vertebrata</taxon>
        <taxon>Euteleostomi</taxon>
        <taxon>Actinopterygii</taxon>
        <taxon>Neopterygii</taxon>
        <taxon>Teleostei</taxon>
        <taxon>Neoteleostei</taxon>
        <taxon>Acanthomorphata</taxon>
        <taxon>Ovalentaria</taxon>
        <taxon>Atherinomorphae</taxon>
        <taxon>Cyprinodontiformes</taxon>
        <taxon>Poeciliidae</taxon>
        <taxon>Poeciliinae</taxon>
        <taxon>Xiphophorus</taxon>
    </lineage>
</organism>
<evidence type="ECO:0008006" key="7">
    <source>
        <dbReference type="Google" id="ProtNLM"/>
    </source>
</evidence>
<keyword evidence="6" id="KW-1185">Reference proteome</keyword>
<dbReference type="PROSITE" id="PS00028">
    <property type="entry name" value="ZINC_FINGER_C2H2_1"/>
    <property type="match status" value="2"/>
</dbReference>
<evidence type="ECO:0000259" key="4">
    <source>
        <dbReference type="PROSITE" id="PS50878"/>
    </source>
</evidence>
<dbReference type="CDD" id="cd01650">
    <property type="entry name" value="RT_nLTR_like"/>
    <property type="match status" value="1"/>
</dbReference>
<dbReference type="GO" id="GO:0008270">
    <property type="term" value="F:zinc ion binding"/>
    <property type="evidence" value="ECO:0007669"/>
    <property type="project" value="UniProtKB-KW"/>
</dbReference>
<evidence type="ECO:0000259" key="3">
    <source>
        <dbReference type="PROSITE" id="PS50157"/>
    </source>
</evidence>
<keyword evidence="1" id="KW-0862">Zinc</keyword>
<evidence type="ECO:0000313" key="5">
    <source>
        <dbReference type="Ensembl" id="ENSXCOP00000017370.1"/>
    </source>
</evidence>
<dbReference type="AlphaFoldDB" id="A0A3B5M253"/>
<dbReference type="PANTHER" id="PTHR19446">
    <property type="entry name" value="REVERSE TRANSCRIPTASES"/>
    <property type="match status" value="1"/>
</dbReference>
<proteinExistence type="predicted"/>
<dbReference type="InterPro" id="IPR000477">
    <property type="entry name" value="RT_dom"/>
</dbReference>
<dbReference type="GeneTree" id="ENSGT00400000024060"/>
<evidence type="ECO:0000256" key="2">
    <source>
        <dbReference type="SAM" id="MobiDB-lite"/>
    </source>
</evidence>
<evidence type="ECO:0000313" key="6">
    <source>
        <dbReference type="Proteomes" id="UP000261380"/>
    </source>
</evidence>
<reference evidence="5" key="1">
    <citation type="submission" date="2025-08" db="UniProtKB">
        <authorList>
            <consortium name="Ensembl"/>
        </authorList>
    </citation>
    <scope>IDENTIFICATION</scope>
</reference>
<keyword evidence="1" id="KW-0479">Metal-binding</keyword>
<dbReference type="PROSITE" id="PS50157">
    <property type="entry name" value="ZINC_FINGER_C2H2_2"/>
    <property type="match status" value="1"/>
</dbReference>
<sequence length="1140" mass="127877">MASRSALKMTSIPSMTFHNSSLEKEEEMNYDFYEQIKSLVESDDSSDDFTEDDEDVEESFLDISAEEPVLGKFPIDTKGTITVVLPSLEYICVICKQHMGKASELVAHFNIKHRDIPLVFKCAKCDKTNSNHRSIACHAPKCGGIKLTEESLPMVCECCQARFATLSGLSQHKRHAHPVTRNEERIKDGIKGTSQRGVHRSCWSLKEVEHKKTGAPMSDSLHFSSRPLETLSPPPNVTTGTSSILAQAAERLTNENSGTLEKPAMEAIKAWLNGEGQHDALVETATALMLCPMRLVKNKGKRSKPENDIIKPRILPTRSWMKKRAEKRGSFMKHQKLFFKNRSLLASLVLDGTERHECRIPNADVYRFYCEKWEKVLPFNGLGQFKSSGVANNEYFEPLISVEEVQTAIRAIKPTSAAGPDGLTRAAICAADPEGRTLTALFNAWMITGIIPKELKKNRTILIPKVMDDEKLKELGNWRPITIGSMILRLFSRIMTARLARACPLNPRQRGFIAASGCSENLKVLQDLMRHAKKLHRPLAVMFIDIAKAFDSVSHAHILWVLRHKKVDEHVVGIIQNAYDRCTTSFKSNGESTREISIRVGVKQGDPMSPLLFNLAMDPLICTLESHGVGYSIDTDHVTALAFADDLVLVSESWVGMAANLAILESFCGLSGLEVQARKCQGFMISPTKDSYTVNNCDPWTIKNKDVHMIQPDESTKYLGLKIGPWTGTIQPDLHCQLKTWISKIDEAPLKPTQKVELLNAYALPRLLYPADHSDCKQSTLRGLDQEIRKAVKGWLHLPASTCDGLLYARARDGGLAILKLEKTIPSVQVRRLQRIANSSDAITRNIVSSQGMEEEYRNLWVRAGGDSDAIPTFVLRDSVSKEPVYPRPCDWREHEFQRWCEKPVQGRGIVNFAHDRISNAWLRPWCGFKQCFFIAALQLRANIYPTRESLNRGRDGALRSCRKCSARLESLSHILGQCPAVQKARIARHNKISNILADEAARLGWSVYKEPRFISETGEMRKPDLVFAKDEEAVVIDVTVRFELSKNTLSDAASHKVSYYTPLGDQVKVLTKASKVTFFGFPVGARGKWPLENNEVLTSLGLTKPRTTSLAKMISRRTLLFSLDILRMFCGNYAVYEQS</sequence>
<dbReference type="PROSITE" id="PS50878">
    <property type="entry name" value="RT_POL"/>
    <property type="match status" value="1"/>
</dbReference>
<name>A0A3B5M253_9TELE</name>